<dbReference type="Pfam" id="PF00326">
    <property type="entry name" value="Peptidase_S9"/>
    <property type="match status" value="1"/>
</dbReference>
<reference evidence="3" key="2">
    <citation type="submission" date="2015-01" db="EMBL/GenBank/DDBJ databases">
        <title>Evolutionary Origins and Diversification of the Mycorrhizal Mutualists.</title>
        <authorList>
            <consortium name="DOE Joint Genome Institute"/>
            <consortium name="Mycorrhizal Genomics Consortium"/>
            <person name="Kohler A."/>
            <person name="Kuo A."/>
            <person name="Nagy L.G."/>
            <person name="Floudas D."/>
            <person name="Copeland A."/>
            <person name="Barry K.W."/>
            <person name="Cichocki N."/>
            <person name="Veneault-Fourrey C."/>
            <person name="LaButti K."/>
            <person name="Lindquist E.A."/>
            <person name="Lipzen A."/>
            <person name="Lundell T."/>
            <person name="Morin E."/>
            <person name="Murat C."/>
            <person name="Riley R."/>
            <person name="Ohm R."/>
            <person name="Sun H."/>
            <person name="Tunlid A."/>
            <person name="Henrissat B."/>
            <person name="Grigoriev I.V."/>
            <person name="Hibbett D.S."/>
            <person name="Martin F."/>
        </authorList>
    </citation>
    <scope>NUCLEOTIDE SEQUENCE [LARGE SCALE GENOMIC DNA]</scope>
    <source>
        <strain evidence="3">Marx 270</strain>
    </source>
</reference>
<dbReference type="InterPro" id="IPR029058">
    <property type="entry name" value="AB_hydrolase_fold"/>
</dbReference>
<dbReference type="Proteomes" id="UP000054217">
    <property type="component" value="Unassembled WGS sequence"/>
</dbReference>
<dbReference type="EMBL" id="KN831994">
    <property type="protein sequence ID" value="KIO00707.1"/>
    <property type="molecule type" value="Genomic_DNA"/>
</dbReference>
<dbReference type="InterPro" id="IPR050585">
    <property type="entry name" value="Xaa-Pro_dipeptidyl-ppase/CocE"/>
</dbReference>
<gene>
    <name evidence="2" type="ORF">M404DRAFT_152315</name>
</gene>
<keyword evidence="3" id="KW-1185">Reference proteome</keyword>
<sequence>MVQTAPYGTWTSPITPETVATSSIVFDDVLVDPITSVVYHIEQRPDEGGRSVIVNTAEGRDVIPSDFNARDAVNEYGGAAAVVYGGVAYFSNATDGRVYSVKDEQGSEPSPVSPEDPNKQYRYANFAVHPVQTNLIASILEYHPDENPQNVVTTLCVLDTTTAARTGLVKGADFYAAPVFNPCGTKIAWQEWYQPDMPFEGALIYVADVSIKNGTIVLSNTTRVAGKKLEISAGYPSWISDTALLYTSDYTPGSSIRFQNPFIYSTDTGSSRAALATPIAQDFAEPAWYFGLYPYALLGDGSYGAFTAFQDGRNILYILNLTKPSDPVQIVDFPFVVAQHLKQAGPNATTFVFTASLNNQPGGVLQCSLGAAPSFVPTYEYLKRSSAQPVDDAYISVPKPFTLYKGGDPNPIYAILYLPKNPDFEGPAGKKPPCITGVHGGPTSMSTQALDLKKLYFTSRGFAWLDVNYRGSSGYGRNYIELLAGNWGILDNQDCEDAVTMVDKQQGLVDSNHAAVRGGSAGGFTTLCSTTTAKNNKYYKAATSAYGGISDLKLLAQATEKFELQYMYKLLGGSPDEIPDVYEERSPYYNVLDPCGQPQMTIPLLMLQGKNDPVVPEDQATGFLEKIKQEAPNEKLSYHFYDGEGHGWKKASTIKDALIREHKWYVENLL</sequence>
<dbReference type="InterPro" id="IPR001375">
    <property type="entry name" value="Peptidase_S9_cat"/>
</dbReference>
<dbReference type="Gene3D" id="3.40.50.1820">
    <property type="entry name" value="alpha/beta hydrolase"/>
    <property type="match status" value="1"/>
</dbReference>
<feature type="domain" description="Peptidase S9 prolyl oligopeptidase catalytic" evidence="1">
    <location>
        <begin position="454"/>
        <end position="669"/>
    </location>
</feature>
<dbReference type="SUPFAM" id="SSF69322">
    <property type="entry name" value="Tricorn protease domain 2"/>
    <property type="match status" value="1"/>
</dbReference>
<evidence type="ECO:0000259" key="1">
    <source>
        <dbReference type="Pfam" id="PF00326"/>
    </source>
</evidence>
<proteinExistence type="predicted"/>
<organism evidence="2 3">
    <name type="scientific">Pisolithus tinctorius Marx 270</name>
    <dbReference type="NCBI Taxonomy" id="870435"/>
    <lineage>
        <taxon>Eukaryota</taxon>
        <taxon>Fungi</taxon>
        <taxon>Dikarya</taxon>
        <taxon>Basidiomycota</taxon>
        <taxon>Agaricomycotina</taxon>
        <taxon>Agaricomycetes</taxon>
        <taxon>Agaricomycetidae</taxon>
        <taxon>Boletales</taxon>
        <taxon>Sclerodermatineae</taxon>
        <taxon>Pisolithaceae</taxon>
        <taxon>Pisolithus</taxon>
    </lineage>
</organism>
<dbReference type="SUPFAM" id="SSF53474">
    <property type="entry name" value="alpha/beta-Hydrolases"/>
    <property type="match status" value="1"/>
</dbReference>
<evidence type="ECO:0000313" key="2">
    <source>
        <dbReference type="EMBL" id="KIO00707.1"/>
    </source>
</evidence>
<dbReference type="PANTHER" id="PTHR43056">
    <property type="entry name" value="PEPTIDASE S9 PROLYL OLIGOPEPTIDASE"/>
    <property type="match status" value="1"/>
</dbReference>
<dbReference type="InterPro" id="IPR011042">
    <property type="entry name" value="6-blade_b-propeller_TolB-like"/>
</dbReference>
<dbReference type="GO" id="GO:0006508">
    <property type="term" value="P:proteolysis"/>
    <property type="evidence" value="ECO:0007669"/>
    <property type="project" value="InterPro"/>
</dbReference>
<reference evidence="2 3" key="1">
    <citation type="submission" date="2014-04" db="EMBL/GenBank/DDBJ databases">
        <authorList>
            <consortium name="DOE Joint Genome Institute"/>
            <person name="Kuo A."/>
            <person name="Kohler A."/>
            <person name="Costa M.D."/>
            <person name="Nagy L.G."/>
            <person name="Floudas D."/>
            <person name="Copeland A."/>
            <person name="Barry K.W."/>
            <person name="Cichocki N."/>
            <person name="Veneault-Fourrey C."/>
            <person name="LaButti K."/>
            <person name="Lindquist E.A."/>
            <person name="Lipzen A."/>
            <person name="Lundell T."/>
            <person name="Morin E."/>
            <person name="Murat C."/>
            <person name="Sun H."/>
            <person name="Tunlid A."/>
            <person name="Henrissat B."/>
            <person name="Grigoriev I.V."/>
            <person name="Hibbett D.S."/>
            <person name="Martin F."/>
            <person name="Nordberg H.P."/>
            <person name="Cantor M.N."/>
            <person name="Hua S.X."/>
        </authorList>
    </citation>
    <scope>NUCLEOTIDE SEQUENCE [LARGE SCALE GENOMIC DNA]</scope>
    <source>
        <strain evidence="2 3">Marx 270</strain>
    </source>
</reference>
<evidence type="ECO:0000313" key="3">
    <source>
        <dbReference type="Proteomes" id="UP000054217"/>
    </source>
</evidence>
<name>A0A0C3JT93_PISTI</name>
<dbReference type="PANTHER" id="PTHR43056:SF5">
    <property type="entry name" value="PEPTIDASE S9 PROLYL OLIGOPEPTIDASE CATALYTIC DOMAIN-CONTAINING PROTEIN"/>
    <property type="match status" value="1"/>
</dbReference>
<protein>
    <recommendedName>
        <fullName evidence="1">Peptidase S9 prolyl oligopeptidase catalytic domain-containing protein</fullName>
    </recommendedName>
</protein>
<dbReference type="AlphaFoldDB" id="A0A0C3JT93"/>
<dbReference type="InParanoid" id="A0A0C3JT93"/>
<dbReference type="HOGENOM" id="CLU_012236_1_0_1"/>
<dbReference type="GO" id="GO:0008236">
    <property type="term" value="F:serine-type peptidase activity"/>
    <property type="evidence" value="ECO:0007669"/>
    <property type="project" value="InterPro"/>
</dbReference>
<dbReference type="STRING" id="870435.A0A0C3JT93"/>
<dbReference type="OrthoDB" id="43744at2759"/>
<accession>A0A0C3JT93</accession>
<dbReference type="Gene3D" id="2.120.10.30">
    <property type="entry name" value="TolB, C-terminal domain"/>
    <property type="match status" value="1"/>
</dbReference>